<organism evidence="7 8">
    <name type="scientific">Thermaerobacter subterraneus DSM 13965</name>
    <dbReference type="NCBI Taxonomy" id="867903"/>
    <lineage>
        <taxon>Bacteria</taxon>
        <taxon>Bacillati</taxon>
        <taxon>Bacillota</taxon>
        <taxon>Clostridia</taxon>
        <taxon>Eubacteriales</taxon>
        <taxon>Clostridiales Family XVII. Incertae Sedis</taxon>
        <taxon>Thermaerobacter</taxon>
    </lineage>
</organism>
<dbReference type="GO" id="GO:0003723">
    <property type="term" value="F:RNA binding"/>
    <property type="evidence" value="ECO:0007669"/>
    <property type="project" value="InterPro"/>
</dbReference>
<dbReference type="Pfam" id="PF08032">
    <property type="entry name" value="SpoU_sub_bind"/>
    <property type="match status" value="1"/>
</dbReference>
<proteinExistence type="inferred from homology"/>
<dbReference type="SUPFAM" id="SSF55315">
    <property type="entry name" value="L30e-like"/>
    <property type="match status" value="1"/>
</dbReference>
<dbReference type="EMBL" id="AENY02000002">
    <property type="protein sequence ID" value="EKP94830.1"/>
    <property type="molecule type" value="Genomic_DNA"/>
</dbReference>
<dbReference type="GO" id="GO:0005829">
    <property type="term" value="C:cytosol"/>
    <property type="evidence" value="ECO:0007669"/>
    <property type="project" value="TreeGrafter"/>
</dbReference>
<dbReference type="Gene3D" id="3.30.1330.30">
    <property type="match status" value="1"/>
</dbReference>
<dbReference type="Pfam" id="PF00588">
    <property type="entry name" value="SpoU_methylase"/>
    <property type="match status" value="1"/>
</dbReference>
<feature type="region of interest" description="Disordered" evidence="4">
    <location>
        <begin position="283"/>
        <end position="306"/>
    </location>
</feature>
<accession>K6P155</accession>
<evidence type="ECO:0000259" key="6">
    <source>
        <dbReference type="SMART" id="SM00967"/>
    </source>
</evidence>
<sequence>MTAPAGRGRDRGGIRGPRRRPATGGGAGGRPRAAAPGGAGFLQVEGRQPVLELLRSGHPVRHVWVAAGRRGAALAELEALARRRGVPVTEIDPAELQRRVQTEGHQGVIALAAPLPQPDPLDLLEVASRRREPPLLVICAGIQDPHNLGAVFRSAEAAGAHGAVVPVHRSAPLGPTAFKSSAGALVHLAVAQVANLNQVVRRFKEQGVWVVAADPEGAQPYDQWDWTRPTALVLGSEGRGIPPLLLRQCDGRVFIPMAGKVASLNVSVAAGILLFEAARQRRQRGAAPGGTGGSGPAGGSGTRPHP</sequence>
<dbReference type="GO" id="GO:0032259">
    <property type="term" value="P:methylation"/>
    <property type="evidence" value="ECO:0007669"/>
    <property type="project" value="UniProtKB-KW"/>
</dbReference>
<dbReference type="GO" id="GO:0008173">
    <property type="term" value="F:RNA methyltransferase activity"/>
    <property type="evidence" value="ECO:0007669"/>
    <property type="project" value="InterPro"/>
</dbReference>
<dbReference type="Gene3D" id="3.40.1280.10">
    <property type="match status" value="1"/>
</dbReference>
<evidence type="ECO:0000256" key="3">
    <source>
        <dbReference type="ARBA" id="ARBA00022679"/>
    </source>
</evidence>
<dbReference type="Proteomes" id="UP000005710">
    <property type="component" value="Unassembled WGS sequence"/>
</dbReference>
<keyword evidence="2 7" id="KW-0489">Methyltransferase</keyword>
<comment type="similarity">
    <text evidence="1">Belongs to the class IV-like SAM-binding methyltransferase superfamily. RNA methyltransferase TrmH family.</text>
</comment>
<evidence type="ECO:0000256" key="5">
    <source>
        <dbReference type="SAM" id="Phobius"/>
    </source>
</evidence>
<evidence type="ECO:0000256" key="2">
    <source>
        <dbReference type="ARBA" id="ARBA00022603"/>
    </source>
</evidence>
<dbReference type="InterPro" id="IPR029064">
    <property type="entry name" value="Ribosomal_eL30-like_sf"/>
</dbReference>
<dbReference type="HOGENOM" id="CLU_021322_0_1_9"/>
<keyword evidence="8" id="KW-1185">Reference proteome</keyword>
<evidence type="ECO:0000313" key="8">
    <source>
        <dbReference type="Proteomes" id="UP000005710"/>
    </source>
</evidence>
<dbReference type="PANTHER" id="PTHR46429:SF1">
    <property type="entry name" value="23S RRNA (GUANOSINE-2'-O-)-METHYLTRANSFERASE RLMB"/>
    <property type="match status" value="1"/>
</dbReference>
<dbReference type="NCBIfam" id="TIGR00186">
    <property type="entry name" value="rRNA_methyl_3"/>
    <property type="match status" value="1"/>
</dbReference>
<dbReference type="InterPro" id="IPR029026">
    <property type="entry name" value="tRNA_m1G_MTases_N"/>
</dbReference>
<dbReference type="AlphaFoldDB" id="K6P155"/>
<dbReference type="CDD" id="cd18103">
    <property type="entry name" value="SpoU-like_RlmB"/>
    <property type="match status" value="1"/>
</dbReference>
<reference evidence="7" key="2">
    <citation type="submission" date="2012-10" db="EMBL/GenBank/DDBJ databases">
        <title>Improved high-quality draft of Thermaerobacter subterraneus C21, DSM 13965.</title>
        <authorList>
            <consortium name="DOE Joint Genome Institute"/>
            <person name="Eisen J."/>
            <person name="Huntemann M."/>
            <person name="Wei C.-L."/>
            <person name="Han J."/>
            <person name="Detter J.C."/>
            <person name="Han C."/>
            <person name="Tapia R."/>
            <person name="Chen A."/>
            <person name="Kyrpides N."/>
            <person name="Mavromatis K."/>
            <person name="Markowitz V."/>
            <person name="Szeto E."/>
            <person name="Ivanova N."/>
            <person name="Mikhailova N."/>
            <person name="Ovchinnikova G."/>
            <person name="Pagani I."/>
            <person name="Pati A."/>
            <person name="Goodwin L."/>
            <person name="Nordberg H.P."/>
            <person name="Cantor M.N."/>
            <person name="Hua S.X."/>
            <person name="Woyke T."/>
            <person name="Eisen J."/>
            <person name="Klenk H.-P."/>
        </authorList>
    </citation>
    <scope>NUCLEOTIDE SEQUENCE [LARGE SCALE GENOMIC DNA]</scope>
    <source>
        <strain evidence="7">DSM 13965</strain>
    </source>
</reference>
<dbReference type="GO" id="GO:0006396">
    <property type="term" value="P:RNA processing"/>
    <property type="evidence" value="ECO:0007669"/>
    <property type="project" value="InterPro"/>
</dbReference>
<keyword evidence="5" id="KW-0472">Membrane</keyword>
<dbReference type="InterPro" id="IPR013123">
    <property type="entry name" value="SpoU_subst-bd"/>
</dbReference>
<evidence type="ECO:0000256" key="4">
    <source>
        <dbReference type="SAM" id="MobiDB-lite"/>
    </source>
</evidence>
<protein>
    <submittedName>
        <fullName evidence="7">rRNA methylase, putative, group 3</fullName>
    </submittedName>
</protein>
<name>K6P155_9FIRM</name>
<feature type="region of interest" description="Disordered" evidence="4">
    <location>
        <begin position="1"/>
        <end position="39"/>
    </location>
</feature>
<keyword evidence="3" id="KW-0808">Transferase</keyword>
<dbReference type="STRING" id="867903.ThesuDRAFT_00536"/>
<dbReference type="OrthoDB" id="9794400at2"/>
<dbReference type="InterPro" id="IPR001537">
    <property type="entry name" value="SpoU_MeTrfase"/>
</dbReference>
<feature type="transmembrane region" description="Helical" evidence="5">
    <location>
        <begin position="253"/>
        <end position="275"/>
    </location>
</feature>
<dbReference type="InterPro" id="IPR004441">
    <property type="entry name" value="rRNA_MeTrfase_TrmH"/>
</dbReference>
<feature type="domain" description="RNA 2-O ribose methyltransferase substrate binding" evidence="6">
    <location>
        <begin position="43"/>
        <end position="118"/>
    </location>
</feature>
<keyword evidence="5" id="KW-0812">Transmembrane</keyword>
<dbReference type="InterPro" id="IPR029028">
    <property type="entry name" value="Alpha/beta_knot_MTases"/>
</dbReference>
<evidence type="ECO:0000313" key="7">
    <source>
        <dbReference type="EMBL" id="EKP94830.1"/>
    </source>
</evidence>
<evidence type="ECO:0000256" key="1">
    <source>
        <dbReference type="ARBA" id="ARBA00007228"/>
    </source>
</evidence>
<dbReference type="SMART" id="SM00967">
    <property type="entry name" value="SpoU_sub_bind"/>
    <property type="match status" value="1"/>
</dbReference>
<feature type="compositionally biased region" description="Gly residues" evidence="4">
    <location>
        <begin position="287"/>
        <end position="306"/>
    </location>
</feature>
<gene>
    <name evidence="7" type="ORF">ThesuDRAFT_00536</name>
</gene>
<comment type="caution">
    <text evidence="7">The sequence shown here is derived from an EMBL/GenBank/DDBJ whole genome shotgun (WGS) entry which is preliminary data.</text>
</comment>
<dbReference type="eggNOG" id="COG0566">
    <property type="taxonomic scope" value="Bacteria"/>
</dbReference>
<keyword evidence="5" id="KW-1133">Transmembrane helix</keyword>
<reference evidence="7" key="1">
    <citation type="submission" date="2010-10" db="EMBL/GenBank/DDBJ databases">
        <authorList>
            <consortium name="US DOE Joint Genome Institute (JGI-PGF)"/>
            <person name="Lucas S."/>
            <person name="Copeland A."/>
            <person name="Lapidus A."/>
            <person name="Bruce D."/>
            <person name="Goodwin L."/>
            <person name="Pitluck S."/>
            <person name="Kyrpides N."/>
            <person name="Mavromatis K."/>
            <person name="Detter J.C."/>
            <person name="Han C."/>
            <person name="Land M."/>
            <person name="Hauser L."/>
            <person name="Markowitz V."/>
            <person name="Cheng J.-F."/>
            <person name="Hugenholtz P."/>
            <person name="Woyke T."/>
            <person name="Wu D."/>
            <person name="Pukall R."/>
            <person name="Wahrenburg C."/>
            <person name="Brambilla E."/>
            <person name="Klenk H.-P."/>
            <person name="Eisen J.A."/>
        </authorList>
    </citation>
    <scope>NUCLEOTIDE SEQUENCE [LARGE SCALE GENOMIC DNA]</scope>
    <source>
        <strain evidence="7">DSM 13965</strain>
    </source>
</reference>
<dbReference type="PANTHER" id="PTHR46429">
    <property type="entry name" value="23S RRNA (GUANOSINE-2'-O-)-METHYLTRANSFERASE RLMB"/>
    <property type="match status" value="1"/>
</dbReference>
<dbReference type="SUPFAM" id="SSF75217">
    <property type="entry name" value="alpha/beta knot"/>
    <property type="match status" value="1"/>
</dbReference>